<dbReference type="GO" id="GO:0008270">
    <property type="term" value="F:zinc ion binding"/>
    <property type="evidence" value="ECO:0007669"/>
    <property type="project" value="UniProtKB-KW"/>
</dbReference>
<dbReference type="FunFam" id="3.30.160.60:FF:000912">
    <property type="entry name" value="Zinc finger protein 660"/>
    <property type="match status" value="1"/>
</dbReference>
<evidence type="ECO:0000256" key="8">
    <source>
        <dbReference type="ARBA" id="ARBA00023163"/>
    </source>
</evidence>
<dbReference type="FunFam" id="3.30.160.60:FF:000450">
    <property type="entry name" value="PR domain zinc finger protein 14"/>
    <property type="match status" value="1"/>
</dbReference>
<dbReference type="PROSITE" id="PS00028">
    <property type="entry name" value="ZINC_FINGER_C2H2_1"/>
    <property type="match status" value="5"/>
</dbReference>
<evidence type="ECO:0000256" key="5">
    <source>
        <dbReference type="ARBA" id="ARBA00022833"/>
    </source>
</evidence>
<gene>
    <name evidence="11" type="ORF">CSKR_104313</name>
</gene>
<reference evidence="11 12" key="1">
    <citation type="journal article" date="2018" name="Biotechnol. Adv.">
        <title>Improved genomic resources and new bioinformatic workflow for the carcinogenic parasite Clonorchis sinensis: Biotechnological implications.</title>
        <authorList>
            <person name="Wang D."/>
            <person name="Korhonen P.K."/>
            <person name="Gasser R.B."/>
            <person name="Young N.D."/>
        </authorList>
    </citation>
    <scope>NUCLEOTIDE SEQUENCE [LARGE SCALE GENOMIC DNA]</scope>
    <source>
        <strain evidence="11">Cs-k2</strain>
    </source>
</reference>
<evidence type="ECO:0000256" key="9">
    <source>
        <dbReference type="ARBA" id="ARBA00023242"/>
    </source>
</evidence>
<dbReference type="PANTHER" id="PTHR24394">
    <property type="entry name" value="ZINC FINGER PROTEIN"/>
    <property type="match status" value="1"/>
</dbReference>
<keyword evidence="9" id="KW-0539">Nucleus</keyword>
<dbReference type="InParanoid" id="A0A419Q154"/>
<dbReference type="SMART" id="SM00355">
    <property type="entry name" value="ZnF_C2H2"/>
    <property type="match status" value="5"/>
</dbReference>
<reference evidence="11 12" key="2">
    <citation type="journal article" date="2021" name="Genomics">
        <title>High-quality reference genome for Clonorchis sinensis.</title>
        <authorList>
            <person name="Young N.D."/>
            <person name="Stroehlein A.J."/>
            <person name="Kinkar L."/>
            <person name="Wang T."/>
            <person name="Sohn W.M."/>
            <person name="Chang B.C.H."/>
            <person name="Kaur P."/>
            <person name="Weisz D."/>
            <person name="Dudchenko O."/>
            <person name="Aiden E.L."/>
            <person name="Korhonen P.K."/>
            <person name="Gasser R.B."/>
        </authorList>
    </citation>
    <scope>NUCLEOTIDE SEQUENCE [LARGE SCALE GENOMIC DNA]</scope>
    <source>
        <strain evidence="11">Cs-k2</strain>
    </source>
</reference>
<accession>A0A419Q154</accession>
<name>A0A419Q154_CLOSI</name>
<dbReference type="STRING" id="79923.A0A419Q154"/>
<evidence type="ECO:0000256" key="2">
    <source>
        <dbReference type="ARBA" id="ARBA00022723"/>
    </source>
</evidence>
<dbReference type="EMBL" id="NIRI02000042">
    <property type="protein sequence ID" value="KAG5452214.1"/>
    <property type="molecule type" value="Genomic_DNA"/>
</dbReference>
<evidence type="ECO:0000256" key="1">
    <source>
        <dbReference type="ARBA" id="ARBA00004123"/>
    </source>
</evidence>
<dbReference type="SUPFAM" id="SSF57667">
    <property type="entry name" value="beta-beta-alpha zinc fingers"/>
    <property type="match status" value="3"/>
</dbReference>
<proteinExistence type="predicted"/>
<keyword evidence="7" id="KW-0238">DNA-binding</keyword>
<dbReference type="PANTHER" id="PTHR24394:SF44">
    <property type="entry name" value="ZINC FINGER PROTEIN 271-LIKE"/>
    <property type="match status" value="1"/>
</dbReference>
<dbReference type="GO" id="GO:0000981">
    <property type="term" value="F:DNA-binding transcription factor activity, RNA polymerase II-specific"/>
    <property type="evidence" value="ECO:0007669"/>
    <property type="project" value="TreeGrafter"/>
</dbReference>
<dbReference type="InterPro" id="IPR013087">
    <property type="entry name" value="Znf_C2H2_type"/>
</dbReference>
<feature type="domain" description="C2H2-type" evidence="10">
    <location>
        <begin position="374"/>
        <end position="401"/>
    </location>
</feature>
<comment type="subcellular location">
    <subcellularLocation>
        <location evidence="1">Nucleus</location>
    </subcellularLocation>
</comment>
<dbReference type="InterPro" id="IPR036236">
    <property type="entry name" value="Znf_C2H2_sf"/>
</dbReference>
<dbReference type="Proteomes" id="UP000286415">
    <property type="component" value="Unassembled WGS sequence"/>
</dbReference>
<evidence type="ECO:0000256" key="7">
    <source>
        <dbReference type="ARBA" id="ARBA00023125"/>
    </source>
</evidence>
<dbReference type="PROSITE" id="PS50157">
    <property type="entry name" value="ZINC_FINGER_C2H2_2"/>
    <property type="match status" value="5"/>
</dbReference>
<dbReference type="OrthoDB" id="8113227at2759"/>
<keyword evidence="4" id="KW-0863">Zinc-finger</keyword>
<dbReference type="GO" id="GO:0005634">
    <property type="term" value="C:nucleus"/>
    <property type="evidence" value="ECO:0007669"/>
    <property type="project" value="UniProtKB-SubCell"/>
</dbReference>
<keyword evidence="2" id="KW-0479">Metal-binding</keyword>
<organism evidence="11 12">
    <name type="scientific">Clonorchis sinensis</name>
    <name type="common">Chinese liver fluke</name>
    <dbReference type="NCBI Taxonomy" id="79923"/>
    <lineage>
        <taxon>Eukaryota</taxon>
        <taxon>Metazoa</taxon>
        <taxon>Spiralia</taxon>
        <taxon>Lophotrochozoa</taxon>
        <taxon>Platyhelminthes</taxon>
        <taxon>Trematoda</taxon>
        <taxon>Digenea</taxon>
        <taxon>Opisthorchiida</taxon>
        <taxon>Opisthorchiata</taxon>
        <taxon>Opisthorchiidae</taxon>
        <taxon>Clonorchis</taxon>
    </lineage>
</organism>
<evidence type="ECO:0000256" key="6">
    <source>
        <dbReference type="ARBA" id="ARBA00023015"/>
    </source>
</evidence>
<feature type="domain" description="C2H2-type" evidence="10">
    <location>
        <begin position="290"/>
        <end position="317"/>
    </location>
</feature>
<feature type="domain" description="C2H2-type" evidence="10">
    <location>
        <begin position="262"/>
        <end position="289"/>
    </location>
</feature>
<keyword evidence="3" id="KW-0677">Repeat</keyword>
<comment type="caution">
    <text evidence="11">The sequence shown here is derived from an EMBL/GenBank/DDBJ whole genome shotgun (WGS) entry which is preliminary data.</text>
</comment>
<protein>
    <recommendedName>
        <fullName evidence="10">C2H2-type domain-containing protein</fullName>
    </recommendedName>
</protein>
<evidence type="ECO:0000313" key="12">
    <source>
        <dbReference type="Proteomes" id="UP000286415"/>
    </source>
</evidence>
<keyword evidence="6" id="KW-0805">Transcription regulation</keyword>
<evidence type="ECO:0000259" key="10">
    <source>
        <dbReference type="PROSITE" id="PS50157"/>
    </source>
</evidence>
<feature type="domain" description="C2H2-type" evidence="10">
    <location>
        <begin position="346"/>
        <end position="373"/>
    </location>
</feature>
<evidence type="ECO:0000313" key="11">
    <source>
        <dbReference type="EMBL" id="KAG5452214.1"/>
    </source>
</evidence>
<feature type="domain" description="C2H2-type" evidence="10">
    <location>
        <begin position="318"/>
        <end position="345"/>
    </location>
</feature>
<sequence length="410" mass="46635">MHERIRSSSSPVRIIIAVRMQFNAFEKQQYKLSEFQLNPPPFTFTVNGVTTYQPNLSSHSSFICDKMTGGTVSRNHNSQATITDCGMHTMCPQSLTATYMNSPSELESCDHWCQDERVHFVQVTEFPKAEQCYYGDFLSVETRLHDIPSDNTSQYSMNNYLIPTFAECPGCLPVSSSIQPCSQCCSDYECSEGVCPLTDKTDCAKQGLCYLSRLPTRTSSQTSSIDLEELSKFPSPIRHYSGSGTRRLKLACALKMEKQYTHKCFLCSRVYTRPSTLKTHLRTHTGLRPYRCVYCAKRFSQLANLTAHLRTHSGERPFHCPVCQKRFSQSSSITTHLRTHSGERPYACNFCSKAFADSSTLTKHIRVHSGEKPYRCELCKVGFSQSGNLKRHVRVHINRSDFSYDGFHRN</sequence>
<keyword evidence="12" id="KW-1185">Reference proteome</keyword>
<keyword evidence="5" id="KW-0862">Zinc</keyword>
<dbReference type="AlphaFoldDB" id="A0A419Q154"/>
<evidence type="ECO:0000256" key="3">
    <source>
        <dbReference type="ARBA" id="ARBA00022737"/>
    </source>
</evidence>
<dbReference type="Gene3D" id="3.30.160.60">
    <property type="entry name" value="Classic Zinc Finger"/>
    <property type="match status" value="5"/>
</dbReference>
<keyword evidence="8" id="KW-0804">Transcription</keyword>
<dbReference type="FunFam" id="3.30.160.60:FF:000325">
    <property type="entry name" value="ZFP90 zinc finger protein"/>
    <property type="match status" value="1"/>
</dbReference>
<dbReference type="GO" id="GO:0003677">
    <property type="term" value="F:DNA binding"/>
    <property type="evidence" value="ECO:0007669"/>
    <property type="project" value="UniProtKB-KW"/>
</dbReference>
<dbReference type="Pfam" id="PF00096">
    <property type="entry name" value="zf-C2H2"/>
    <property type="match status" value="5"/>
</dbReference>
<evidence type="ECO:0000256" key="4">
    <source>
        <dbReference type="ARBA" id="ARBA00022771"/>
    </source>
</evidence>
<dbReference type="FunFam" id="3.30.160.60:FF:002343">
    <property type="entry name" value="Zinc finger protein 33A"/>
    <property type="match status" value="1"/>
</dbReference>